<evidence type="ECO:0000313" key="7">
    <source>
        <dbReference type="EMBL" id="CAE2320373.1"/>
    </source>
</evidence>
<sequence>MVKLLFEMARFYGPSTIFIDEVDSIGSARGSGAEHEASRRVKSELLTQMDGAGTAGDDPSKRVIVIAATNFPWDLDDAFRRRLEKRIYIPLPDPEARKSLFSLNFSSVKLGDDVDLEYLAEKSEGYSGADITNVCRDASFMAMRRRICGMSADQIKTLGQEEMDLPITKSDLDEALAKTATSVAKDDVKKHQEWMNTFGSA</sequence>
<evidence type="ECO:0008006" key="8">
    <source>
        <dbReference type="Google" id="ProtNLM"/>
    </source>
</evidence>
<dbReference type="PROSITE" id="PS00674">
    <property type="entry name" value="AAA"/>
    <property type="match status" value="1"/>
</dbReference>
<dbReference type="FunFam" id="1.10.8.60:FF:000025">
    <property type="entry name" value="Katanin p60 ATPase-containing subunit A1"/>
    <property type="match status" value="1"/>
</dbReference>
<dbReference type="Pfam" id="PF09336">
    <property type="entry name" value="Vps4_C"/>
    <property type="match status" value="1"/>
</dbReference>
<dbReference type="SUPFAM" id="SSF52540">
    <property type="entry name" value="P-loop containing nucleoside triphosphate hydrolases"/>
    <property type="match status" value="1"/>
</dbReference>
<dbReference type="GO" id="GO:0005524">
    <property type="term" value="F:ATP binding"/>
    <property type="evidence" value="ECO:0007669"/>
    <property type="project" value="UniProtKB-KW"/>
</dbReference>
<gene>
    <name evidence="7" type="ORF">NAES01612_LOCUS17772</name>
</gene>
<dbReference type="PANTHER" id="PTHR23074:SF19">
    <property type="entry name" value="KATANIN P60 ATPASE-CONTAINING SUBUNIT A1"/>
    <property type="match status" value="1"/>
</dbReference>
<evidence type="ECO:0000259" key="4">
    <source>
        <dbReference type="Pfam" id="PF00004"/>
    </source>
</evidence>
<evidence type="ECO:0000256" key="2">
    <source>
        <dbReference type="ARBA" id="ARBA00022840"/>
    </source>
</evidence>
<dbReference type="Pfam" id="PF17862">
    <property type="entry name" value="AAA_lid_3"/>
    <property type="match status" value="1"/>
</dbReference>
<feature type="domain" description="AAA ATPase AAA+ lid" evidence="6">
    <location>
        <begin position="113"/>
        <end position="149"/>
    </location>
</feature>
<dbReference type="Gene3D" id="1.10.8.60">
    <property type="match status" value="1"/>
</dbReference>
<evidence type="ECO:0000256" key="1">
    <source>
        <dbReference type="ARBA" id="ARBA00022741"/>
    </source>
</evidence>
<evidence type="ECO:0000256" key="3">
    <source>
        <dbReference type="RuleBase" id="RU003651"/>
    </source>
</evidence>
<dbReference type="InterPro" id="IPR027417">
    <property type="entry name" value="P-loop_NTPase"/>
</dbReference>
<dbReference type="GO" id="GO:0015630">
    <property type="term" value="C:microtubule cytoskeleton"/>
    <property type="evidence" value="ECO:0007669"/>
    <property type="project" value="TreeGrafter"/>
</dbReference>
<organism evidence="7">
    <name type="scientific">Paramoeba aestuarina</name>
    <dbReference type="NCBI Taxonomy" id="180227"/>
    <lineage>
        <taxon>Eukaryota</taxon>
        <taxon>Amoebozoa</taxon>
        <taxon>Discosea</taxon>
        <taxon>Flabellinia</taxon>
        <taxon>Dactylopodida</taxon>
        <taxon>Paramoebidae</taxon>
        <taxon>Paramoeba</taxon>
    </lineage>
</organism>
<reference evidence="7" key="1">
    <citation type="submission" date="2021-01" db="EMBL/GenBank/DDBJ databases">
        <authorList>
            <person name="Corre E."/>
            <person name="Pelletier E."/>
            <person name="Niang G."/>
            <person name="Scheremetjew M."/>
            <person name="Finn R."/>
            <person name="Kale V."/>
            <person name="Holt S."/>
            <person name="Cochrane G."/>
            <person name="Meng A."/>
            <person name="Brown T."/>
            <person name="Cohen L."/>
        </authorList>
    </citation>
    <scope>NUCLEOTIDE SEQUENCE</scope>
    <source>
        <strain evidence="7">SoJaBio B1-5/56/2</strain>
    </source>
</reference>
<keyword evidence="1 3" id="KW-0547">Nucleotide-binding</keyword>
<keyword evidence="2 3" id="KW-0067">ATP-binding</keyword>
<proteinExistence type="inferred from homology"/>
<feature type="domain" description="Spastin/Vps4 C-terminal" evidence="5">
    <location>
        <begin position="152"/>
        <end position="199"/>
    </location>
</feature>
<protein>
    <recommendedName>
        <fullName evidence="8">AAA+ ATPase domain-containing protein</fullName>
    </recommendedName>
</protein>
<dbReference type="Gene3D" id="3.40.50.300">
    <property type="entry name" value="P-loop containing nucleotide triphosphate hydrolases"/>
    <property type="match status" value="1"/>
</dbReference>
<name>A0A7S4UNS9_9EUKA</name>
<dbReference type="InterPro" id="IPR003960">
    <property type="entry name" value="ATPase_AAA_CS"/>
</dbReference>
<dbReference type="InterPro" id="IPR041569">
    <property type="entry name" value="AAA_lid_3"/>
</dbReference>
<evidence type="ECO:0000259" key="6">
    <source>
        <dbReference type="Pfam" id="PF17862"/>
    </source>
</evidence>
<dbReference type="GO" id="GO:0016887">
    <property type="term" value="F:ATP hydrolysis activity"/>
    <property type="evidence" value="ECO:0007669"/>
    <property type="project" value="InterPro"/>
</dbReference>
<dbReference type="InterPro" id="IPR050304">
    <property type="entry name" value="MT-severing_AAA_ATPase"/>
</dbReference>
<dbReference type="AlphaFoldDB" id="A0A7S4UNS9"/>
<evidence type="ECO:0000259" key="5">
    <source>
        <dbReference type="Pfam" id="PF09336"/>
    </source>
</evidence>
<comment type="similarity">
    <text evidence="3">Belongs to the AAA ATPase family.</text>
</comment>
<accession>A0A7S4UNS9</accession>
<dbReference type="PANTHER" id="PTHR23074">
    <property type="entry name" value="AAA DOMAIN-CONTAINING"/>
    <property type="match status" value="1"/>
</dbReference>
<dbReference type="EMBL" id="HBKR01027198">
    <property type="protein sequence ID" value="CAE2320373.1"/>
    <property type="molecule type" value="Transcribed_RNA"/>
</dbReference>
<dbReference type="InterPro" id="IPR003959">
    <property type="entry name" value="ATPase_AAA_core"/>
</dbReference>
<dbReference type="GO" id="GO:0051013">
    <property type="term" value="P:microtubule severing"/>
    <property type="evidence" value="ECO:0007669"/>
    <property type="project" value="TreeGrafter"/>
</dbReference>
<dbReference type="Pfam" id="PF00004">
    <property type="entry name" value="AAA"/>
    <property type="match status" value="1"/>
</dbReference>
<dbReference type="InterPro" id="IPR015415">
    <property type="entry name" value="Spast_Vps4_C"/>
</dbReference>
<feature type="domain" description="ATPase AAA-type core" evidence="4">
    <location>
        <begin position="2"/>
        <end position="91"/>
    </location>
</feature>